<dbReference type="InterPro" id="IPR018845">
    <property type="entry name" value="Initiator-bd"/>
</dbReference>
<protein>
    <recommendedName>
        <fullName evidence="1">Initiator binding domain-containing protein</fullName>
    </recommendedName>
</protein>
<dbReference type="Proteomes" id="UP001470230">
    <property type="component" value="Unassembled WGS sequence"/>
</dbReference>
<feature type="domain" description="Initiator binding" evidence="1">
    <location>
        <begin position="23"/>
        <end position="145"/>
    </location>
</feature>
<dbReference type="Pfam" id="PF10416">
    <property type="entry name" value="IBD"/>
    <property type="match status" value="1"/>
</dbReference>
<reference evidence="2 3" key="1">
    <citation type="submission" date="2024-04" db="EMBL/GenBank/DDBJ databases">
        <title>Tritrichomonas musculus Genome.</title>
        <authorList>
            <person name="Alves-Ferreira E."/>
            <person name="Grigg M."/>
            <person name="Lorenzi H."/>
            <person name="Galac M."/>
        </authorList>
    </citation>
    <scope>NUCLEOTIDE SEQUENCE [LARGE SCALE GENOMIC DNA]</scope>
    <source>
        <strain evidence="2 3">EAF2021</strain>
    </source>
</reference>
<organism evidence="2 3">
    <name type="scientific">Tritrichomonas musculus</name>
    <dbReference type="NCBI Taxonomy" id="1915356"/>
    <lineage>
        <taxon>Eukaryota</taxon>
        <taxon>Metamonada</taxon>
        <taxon>Parabasalia</taxon>
        <taxon>Tritrichomonadida</taxon>
        <taxon>Tritrichomonadidae</taxon>
        <taxon>Tritrichomonas</taxon>
    </lineage>
</organism>
<evidence type="ECO:0000259" key="1">
    <source>
        <dbReference type="Pfam" id="PF10416"/>
    </source>
</evidence>
<proteinExistence type="predicted"/>
<accession>A0ABR2JV45</accession>
<keyword evidence="3" id="KW-1185">Reference proteome</keyword>
<gene>
    <name evidence="2" type="ORF">M9Y10_045327</name>
</gene>
<sequence>MFIDTTAKNLFQPPPFWDHLSTEDKAEYQRLKESFHQQHLAKGKSNSFSFQNDLRKVLAYVERRPESQELRSIVCGICFGNSFVCVNTRQLKLLIGKCKSSINNGFQHLGYVSAKNKVKQSLFSVLPNLSKDPALVRQWTIRCADSNALPIKKLLMTTQQRPLLPTPQINTNIRREALPMPLFYTSPKREVDETIIQNIIIQRPLSTPILPSSYQPYSIYEEDNLYDQSMFQKEDSIFTDNRENINFDDNNNNMSNEWINLNKFTLAVAD</sequence>
<evidence type="ECO:0000313" key="2">
    <source>
        <dbReference type="EMBL" id="KAK8882685.1"/>
    </source>
</evidence>
<name>A0ABR2JV45_9EUKA</name>
<evidence type="ECO:0000313" key="3">
    <source>
        <dbReference type="Proteomes" id="UP001470230"/>
    </source>
</evidence>
<dbReference type="EMBL" id="JAPFFF010000009">
    <property type="protein sequence ID" value="KAK8882685.1"/>
    <property type="molecule type" value="Genomic_DNA"/>
</dbReference>
<comment type="caution">
    <text evidence="2">The sequence shown here is derived from an EMBL/GenBank/DDBJ whole genome shotgun (WGS) entry which is preliminary data.</text>
</comment>